<dbReference type="Proteomes" id="UP000236454">
    <property type="component" value="Unassembled WGS sequence"/>
</dbReference>
<evidence type="ECO:0000313" key="1">
    <source>
        <dbReference type="EMBL" id="SFT73753.1"/>
    </source>
</evidence>
<dbReference type="Gene3D" id="3.30.420.40">
    <property type="match status" value="2"/>
</dbReference>
<proteinExistence type="predicted"/>
<dbReference type="OrthoDB" id="871343at2"/>
<keyword evidence="2" id="KW-1185">Reference proteome</keyword>
<gene>
    <name evidence="1" type="ORF">SAMN05216474_2044</name>
</gene>
<sequence length="280" mass="31456">MEKKFIIADSGGSKTHWIMSDEKTYKEFFSSGLHPKEITPAKEEEVKALFNAYDLSEYVLYFYGTGCLREENQTPVKELLTTLGFNETHIYGDVVGSCRAALADAPGDVLILGTGSVGLKYDGEKITETFGGLGYPHGDEGSGARMGKMLIEGYQHKTLSPELIAKLEAYKTNISFPLNTPVEEINRKEIATLSKFLFEHKAEEEVQSILRTSFQEMYTTTVEPMHTNSISVTGSIAFYFKDELKDFLFSKQIVVNRIVKYPALNLYSLHFNQHKGSLNQ</sequence>
<dbReference type="RefSeq" id="WP_090249080.1">
    <property type="nucleotide sequence ID" value="NZ_FPAS01000003.1"/>
</dbReference>
<dbReference type="SUPFAM" id="SSF53067">
    <property type="entry name" value="Actin-like ATPase domain"/>
    <property type="match status" value="2"/>
</dbReference>
<dbReference type="STRING" id="477690.SAMN05216474_2044"/>
<dbReference type="InterPro" id="IPR043129">
    <property type="entry name" value="ATPase_NBD"/>
</dbReference>
<dbReference type="CDD" id="cd24079">
    <property type="entry name" value="ASKHA_NBD_PG1100-like"/>
    <property type="match status" value="1"/>
</dbReference>
<organism evidence="1 2">
    <name type="scientific">Lishizhenia tianjinensis</name>
    <dbReference type="NCBI Taxonomy" id="477690"/>
    <lineage>
        <taxon>Bacteria</taxon>
        <taxon>Pseudomonadati</taxon>
        <taxon>Bacteroidota</taxon>
        <taxon>Flavobacteriia</taxon>
        <taxon>Flavobacteriales</taxon>
        <taxon>Crocinitomicaceae</taxon>
        <taxon>Lishizhenia</taxon>
    </lineage>
</organism>
<accession>A0A1I7AFU1</accession>
<dbReference type="EMBL" id="FPAS01000003">
    <property type="protein sequence ID" value="SFT73753.1"/>
    <property type="molecule type" value="Genomic_DNA"/>
</dbReference>
<dbReference type="Gene3D" id="1.10.720.160">
    <property type="match status" value="1"/>
</dbReference>
<reference evidence="1 2" key="1">
    <citation type="submission" date="2016-10" db="EMBL/GenBank/DDBJ databases">
        <authorList>
            <person name="de Groot N.N."/>
        </authorList>
    </citation>
    <scope>NUCLEOTIDE SEQUENCE [LARGE SCALE GENOMIC DNA]</scope>
    <source>
        <strain evidence="1 2">CGMCC 1.7005</strain>
    </source>
</reference>
<name>A0A1I7AFU1_9FLAO</name>
<dbReference type="AlphaFoldDB" id="A0A1I7AFU1"/>
<evidence type="ECO:0000313" key="2">
    <source>
        <dbReference type="Proteomes" id="UP000236454"/>
    </source>
</evidence>
<protein>
    <submittedName>
        <fullName evidence="1">BadF-type ATPase</fullName>
    </submittedName>
</protein>